<evidence type="ECO:0000313" key="3">
    <source>
        <dbReference type="Proteomes" id="UP000016662"/>
    </source>
</evidence>
<evidence type="ECO:0008006" key="4">
    <source>
        <dbReference type="Google" id="ProtNLM"/>
    </source>
</evidence>
<dbReference type="HOGENOM" id="CLU_236587_0_0_9"/>
<comment type="caution">
    <text evidence="2">The sequence shown here is derived from an EMBL/GenBank/DDBJ whole genome shotgun (WGS) entry which is preliminary data.</text>
</comment>
<name>U2K8K2_9FIRM</name>
<dbReference type="eggNOG" id="COG1672">
    <property type="taxonomic scope" value="Bacteria"/>
</dbReference>
<accession>U2K8K2</accession>
<dbReference type="STRING" id="411473.RUMCAL_01860"/>
<dbReference type="PATRIC" id="fig|411473.3.peg.1524"/>
<feature type="region of interest" description="Disordered" evidence="1">
    <location>
        <begin position="319"/>
        <end position="346"/>
    </location>
</feature>
<dbReference type="RefSeq" id="WP_021683357.1">
    <property type="nucleotide sequence ID" value="NZ_KI260480.1"/>
</dbReference>
<feature type="compositionally biased region" description="Acidic residues" evidence="1">
    <location>
        <begin position="696"/>
        <end position="711"/>
    </location>
</feature>
<gene>
    <name evidence="2" type="ORF">RUMCAL_01860</name>
</gene>
<proteinExistence type="predicted"/>
<dbReference type="SUPFAM" id="SSF52540">
    <property type="entry name" value="P-loop containing nucleoside triphosphate hydrolases"/>
    <property type="match status" value="1"/>
</dbReference>
<dbReference type="InterPro" id="IPR011990">
    <property type="entry name" value="TPR-like_helical_dom_sf"/>
</dbReference>
<dbReference type="Proteomes" id="UP000016662">
    <property type="component" value="Unassembled WGS sequence"/>
</dbReference>
<keyword evidence="3" id="KW-1185">Reference proteome</keyword>
<evidence type="ECO:0000313" key="2">
    <source>
        <dbReference type="EMBL" id="ERJ94841.1"/>
    </source>
</evidence>
<feature type="region of interest" description="Disordered" evidence="1">
    <location>
        <begin position="689"/>
        <end position="711"/>
    </location>
</feature>
<dbReference type="InterPro" id="IPR027417">
    <property type="entry name" value="P-loop_NTPase"/>
</dbReference>
<dbReference type="SUPFAM" id="SSF48452">
    <property type="entry name" value="TPR-like"/>
    <property type="match status" value="1"/>
</dbReference>
<dbReference type="OrthoDB" id="6951663at2"/>
<organism evidence="2 3">
    <name type="scientific">Ruminococcus callidus ATCC 27760</name>
    <dbReference type="NCBI Taxonomy" id="411473"/>
    <lineage>
        <taxon>Bacteria</taxon>
        <taxon>Bacillati</taxon>
        <taxon>Bacillota</taxon>
        <taxon>Clostridia</taxon>
        <taxon>Eubacteriales</taxon>
        <taxon>Oscillospiraceae</taxon>
        <taxon>Ruminococcus</taxon>
    </lineage>
</organism>
<sequence>MSLLDQKLAALPIGSHVRLVHKSGRIIEGVVMENDGKDALSVQITSTATLRYDQIGILEECTQAGMPQPKPVADPVLQAVPVQPAAVPAPAAPKQKPVSGFENMQIPCDKEAVTQAFKAMESQEKKALTTGYNKYQNYLQSHETSKCQEAAQLAWNVIKENEWDYNPRVNFFLGLLQLVCEDYDMAAESLFYAGNLRYAYCAAYQGAQKKEEREYALLAAAFAALFLSEDNALGKEEAAEVLQKSSVQLADISGITYALEHAVEESSRAALNRIIRSIGVDHGKTTAELQDMQALLESLRYLFPGNAVRKKITKLQSNSLESGLETEPESVDMPETPPANDEPDLTKTHTGYIISYDYFEGKGKIQGPNEEQYLFDVKDITDKSLQKNIKKIDKRTMTPIPVKFQLLKSGKNYLAVSIKRGTASFYLPSAQWNAAVEAAAETPAAASADLPLSASIFKAAAAEKETSAPASEEPLEKSEDGKQLSAAISHWTAKKAYSKVVEVCKTYMDKDCWEDAFTAIIMCYLRMNNENEELGYLNELRVFVEKYADREVKALKALEALQQYYMKTHQYAETIRILNRLMEQCDPGEHSKILHYLQGKGRCYREIKDYPSAISELLDWLDIVKRNKITERYTIRNTCIYIELAELYFETGDYENAEKYVGLSSDCERKQVMLQNLADRKAALEEVERQTNAMDADNDADDGFEEGSEPEESLQTAYESYTDTAGFEALGIDDSAVISKALHFQPEQLHCLLTYLNSAAMLTKDSEIVRNTEDGTTVYVGQAIRAADAAFAYAFHSPLLDSEYLSTEIMAVFDEAQNVLPDISASLFAASAMYALFHTPSVPDYSIEDFSFVVENFGLDTYPAMLPLLGDLVSFREKTGYGMDSFAAYKTNSSVIESVIDEAKECCNAADMRNDVYENHGQVRCTRELLFASEESELRTCLNIVAANETDKFQFVKDTVSELFIRANKPIQVEYLDVKKADKCIDDFWERARVAIQNEGKHIARPHEKIKGSKRNSIMATLKRMLSCICDWLAVAEHFSSTDNAFAKEYDTLEPKVTEELTEIVRICNDMLAERGFDWGTESVRRAATELLEKMNGTYNTKTRKYFFMDFLRGEDVLLNDNYLPETQSTFCGMPDFHILYRIEQHASKPHPELPERLSEILSNVETKHNFRTARLIKAYGEDMDIAAIREHKDLAQYGECLKQAKQRFETMFQDFSDELELCESYGTLSNINGEKSAIMAVAYAWYRITRVTNDYGFYVRLLEVIRNRISVNAVQKGERLLHQLEELADSPDYDFGVFSKEMIEAKINDQNYSSAEFIMSCILRRDVSGISDYSDEPFGYFREFINEHATNYRAVRRGGKHITETIAEYSGKKDLDLALLHLTNNARKETRGGANLLKSWIPSGGPASLNQLEKLLSYLGFKPVSVQPDTSLDTEAYQVFCRKQIGKINYVHPIPAFGSKSETDGFRVLCLYGKYDCDSLMDKFREVNAVAKHTLVLLDFAMNMEERRRLARKIKEEKSFATTFIVIDRVILFYLAKHYAENTVIRRLMAVTLPFAYYQPFVESSTQDMPPELFTGREAELTQIESPEGANLVYGGRQLGKSALLKMARHNIDKNGNGDRAVLVEELKDRSAAEAVKIVSDKLILEGILDESTRCDTWTALAGHLQKRFMDENPETRIHYLLLMLDEADEIIKTSGDTEDSPITALKSLPSGRFKLVMAGLHNVSRYHREMMHENSNLIHLNWIVIKQFRREEATKLLTCTLSYLGFRFNQDIIDNILASTYNFPGLIQFYCQKLLEAMKNEDYAGYGESVTPFYEVTESHYKKVLSDTDFTEKVDQKLEATLFTDAKERSNYHIIALIIAYLCYVSPNEKGYTRDDLLRIAEEYHITRITSLKPNQFEEILNEMLDLNVVSVMDNYYRFATDGFRKFLGSQDKVEKSMADYFEEEVSE</sequence>
<dbReference type="EMBL" id="AWVF01000234">
    <property type="protein sequence ID" value="ERJ94841.1"/>
    <property type="molecule type" value="Genomic_DNA"/>
</dbReference>
<protein>
    <recommendedName>
        <fullName evidence="4">Tetratricopeptide repeat protein</fullName>
    </recommendedName>
</protein>
<reference evidence="2 3" key="1">
    <citation type="submission" date="2013-07" db="EMBL/GenBank/DDBJ databases">
        <authorList>
            <person name="Weinstock G."/>
            <person name="Sodergren E."/>
            <person name="Wylie T."/>
            <person name="Fulton L."/>
            <person name="Fulton R."/>
            <person name="Fronick C."/>
            <person name="O'Laughlin M."/>
            <person name="Godfrey J."/>
            <person name="Miner T."/>
            <person name="Herter B."/>
            <person name="Appelbaum E."/>
            <person name="Cordes M."/>
            <person name="Lek S."/>
            <person name="Wollam A."/>
            <person name="Pepin K.H."/>
            <person name="Palsikar V.B."/>
            <person name="Mitreva M."/>
            <person name="Wilson R.K."/>
        </authorList>
    </citation>
    <scope>NUCLEOTIDE SEQUENCE [LARGE SCALE GENOMIC DNA]</scope>
    <source>
        <strain evidence="2 3">ATCC 27760</strain>
    </source>
</reference>
<evidence type="ECO:0000256" key="1">
    <source>
        <dbReference type="SAM" id="MobiDB-lite"/>
    </source>
</evidence>
<dbReference type="Gene3D" id="1.25.40.10">
    <property type="entry name" value="Tetratricopeptide repeat domain"/>
    <property type="match status" value="1"/>
</dbReference>